<name>A0A4R3NES9_9HYPH</name>
<organism evidence="3 4">
    <name type="scientific">Martelella mediterranea</name>
    <dbReference type="NCBI Taxonomy" id="293089"/>
    <lineage>
        <taxon>Bacteria</taxon>
        <taxon>Pseudomonadati</taxon>
        <taxon>Pseudomonadota</taxon>
        <taxon>Alphaproteobacteria</taxon>
        <taxon>Hyphomicrobiales</taxon>
        <taxon>Aurantimonadaceae</taxon>
        <taxon>Martelella</taxon>
    </lineage>
</organism>
<dbReference type="Proteomes" id="UP000295097">
    <property type="component" value="Unassembled WGS sequence"/>
</dbReference>
<dbReference type="RefSeq" id="WP_132314213.1">
    <property type="nucleotide sequence ID" value="NZ_SMAR01000058.1"/>
</dbReference>
<keyword evidence="4" id="KW-1185">Reference proteome</keyword>
<dbReference type="EMBL" id="SMAR01000058">
    <property type="protein sequence ID" value="TCT28798.1"/>
    <property type="molecule type" value="Genomic_DNA"/>
</dbReference>
<protein>
    <submittedName>
        <fullName evidence="3">Uncharacterized protein</fullName>
    </submittedName>
</protein>
<evidence type="ECO:0000313" key="4">
    <source>
        <dbReference type="Proteomes" id="UP000295097"/>
    </source>
</evidence>
<feature type="coiled-coil region" evidence="1">
    <location>
        <begin position="592"/>
        <end position="619"/>
    </location>
</feature>
<proteinExistence type="predicted"/>
<reference evidence="3 4" key="1">
    <citation type="submission" date="2019-03" db="EMBL/GenBank/DDBJ databases">
        <title>Freshwater and sediment microbial communities from various areas in North America, analyzing microbe dynamics in response to fracking.</title>
        <authorList>
            <person name="Lamendella R."/>
        </authorList>
    </citation>
    <scope>NUCLEOTIDE SEQUENCE [LARGE SCALE GENOMIC DNA]</scope>
    <source>
        <strain evidence="3 4">175.2</strain>
    </source>
</reference>
<evidence type="ECO:0000313" key="3">
    <source>
        <dbReference type="EMBL" id="TCT28798.1"/>
    </source>
</evidence>
<accession>A0A4R3NES9</accession>
<feature type="region of interest" description="Disordered" evidence="2">
    <location>
        <begin position="624"/>
        <end position="662"/>
    </location>
</feature>
<keyword evidence="1" id="KW-0175">Coiled coil</keyword>
<feature type="coiled-coil region" evidence="1">
    <location>
        <begin position="1017"/>
        <end position="1044"/>
    </location>
</feature>
<sequence length="1320" mass="145596">MAPNLNNIGNGRPGGAFSHRAENAPPDVKGNVRSSGGPRSGQAQSVTSDMRIFDNENAINLEHAIHASGLHGVISIDNDRRIHLAFAPEVPLIQPQKTADSRQRPFHSIALDAGIHSYKALWLDEKGRVLAKRVSPRGPDQTVELEFSTEPTKHSCNLRGLLSGKASDLRELRTGDIKVKVTELSGPEGEAPKPEAYFEIKDQRYNLRVNNGKVYFNMDQATRKQGSRQSASGEIPLPHDWEKAISISSYQGLVKLVTHTDSTFMGTHERKVRYFKTQQSDVKDFFSGPTQVQPVLNKDSRFTHLHSSEKPETTAGHLAEGGKLYLRPGAGLQACDNIVQDFKDRDFVQLGDRATGFAPIWKSAKHFGKSAWRGAVANQKIDKEMGKVKGEYRKGLPDLKADDLSARSHVFASLQDRNYLTYLANLSRLEADMQACARDTRMAFVQGPHHKNRSVNSQHYAFPNDVAKECEAAIERIDRLLEASSGAARAFGSGARQDLLALQNIRANLSKTRQAILDGQNGRLDDPHVSLVLYRAAHNLLNLRALHRAFSKEKDLNALAGAQKELAQKLADQSNKHLVLSGHLHIPGRDSFLDMEDASRELRNELQQANSRFARKLEAFLDPFGDQPHTDTAQEAVRSTGEPAPQVSATGARAAPSSGKTPPLLRKLLPVFEDLKPKDSFKLDLGKSIGTYFIAGRGGFGGPIGGVFVNADSNIGLQIEKQDDGQYKVALLDKNKKGISAFAGIGQGFESVATLSVGDLSLASVMPLEISVNGSLATTSDSQISFSVEKEKLEETLSGLLNFFPEAGSGNSFFPSPSTEIGRGQPGAARLNPTFTTKKQSEVKVSLSASAEVRPVSVGYPEPLIFRSETSPYDPYGVAARLLVSPRVEGGWVWNRERTMTRGGAVDENTKKSSNYPYMQAKLGFESKMMYINVVNVSDKHAVVNPILIGQREGVVPYESGTDARKLDYTQPFKNAFQDVEGHGKAWCQHLIEELEAKRNASVHARAQGLASADDAENEHGDKLRDIEERLETLKALKSALASLESVKTSGMEIKDSRKDLKRAMDQVDMLATIIFKGEHTYEKEKPADKIADFAFSRNGREEKLKGFMKDTKNDDAALKWDERPRLLYKDFTLRYLLQQSQKVSGRKNNQLAHDINNIKASIHSQTWLERHGQSAGFQAVGTYELPAERIYEMADKLIEASSKLGSSAKALGRRLSEESQVVKDLKTICTDNESILSLKVDGKNAYQLKKIDLFEQNQVADRQSGGLLQSVVRAENAKTGLLNRYRGSLEFEYKGTSTLPVNYTNKINPALLTTVHTRP</sequence>
<evidence type="ECO:0000256" key="2">
    <source>
        <dbReference type="SAM" id="MobiDB-lite"/>
    </source>
</evidence>
<gene>
    <name evidence="3" type="ORF">EDC90_10582</name>
</gene>
<feature type="region of interest" description="Disordered" evidence="2">
    <location>
        <begin position="1"/>
        <end position="47"/>
    </location>
</feature>
<comment type="caution">
    <text evidence="3">The sequence shown here is derived from an EMBL/GenBank/DDBJ whole genome shotgun (WGS) entry which is preliminary data.</text>
</comment>
<evidence type="ECO:0000256" key="1">
    <source>
        <dbReference type="SAM" id="Coils"/>
    </source>
</evidence>